<keyword evidence="2 3" id="KW-0539">Nucleus</keyword>
<evidence type="ECO:0000313" key="7">
    <source>
        <dbReference type="Proteomes" id="UP000827284"/>
    </source>
</evidence>
<proteinExistence type="predicted"/>
<dbReference type="InterPro" id="IPR009071">
    <property type="entry name" value="HMG_box_dom"/>
</dbReference>
<dbReference type="SUPFAM" id="SSF47095">
    <property type="entry name" value="HMG-box"/>
    <property type="match status" value="1"/>
</dbReference>
<dbReference type="InterPro" id="IPR051356">
    <property type="entry name" value="SOX/SOX-like_TF"/>
</dbReference>
<feature type="region of interest" description="Disordered" evidence="4">
    <location>
        <begin position="75"/>
        <end position="136"/>
    </location>
</feature>
<keyword evidence="7" id="KW-1185">Reference proteome</keyword>
<gene>
    <name evidence="6" type="ORF">EMPS_06148</name>
</gene>
<feature type="domain" description="HMG box" evidence="5">
    <location>
        <begin position="131"/>
        <end position="195"/>
    </location>
</feature>
<name>A0A9P3HC41_9FUNG</name>
<evidence type="ECO:0000256" key="3">
    <source>
        <dbReference type="PROSITE-ProRule" id="PRU00267"/>
    </source>
</evidence>
<organism evidence="6 7">
    <name type="scientific">Entomortierella parvispora</name>
    <dbReference type="NCBI Taxonomy" id="205924"/>
    <lineage>
        <taxon>Eukaryota</taxon>
        <taxon>Fungi</taxon>
        <taxon>Fungi incertae sedis</taxon>
        <taxon>Mucoromycota</taxon>
        <taxon>Mortierellomycotina</taxon>
        <taxon>Mortierellomycetes</taxon>
        <taxon>Mortierellales</taxon>
        <taxon>Mortierellaceae</taxon>
        <taxon>Entomortierella</taxon>
    </lineage>
</organism>
<dbReference type="GO" id="GO:0000981">
    <property type="term" value="F:DNA-binding transcription factor activity, RNA polymerase II-specific"/>
    <property type="evidence" value="ECO:0007669"/>
    <property type="project" value="TreeGrafter"/>
</dbReference>
<dbReference type="InterPro" id="IPR036910">
    <property type="entry name" value="HMG_box_dom_sf"/>
</dbReference>
<dbReference type="PROSITE" id="PS50118">
    <property type="entry name" value="HMG_BOX_2"/>
    <property type="match status" value="1"/>
</dbReference>
<feature type="compositionally biased region" description="Low complexity" evidence="4">
    <location>
        <begin position="94"/>
        <end position="107"/>
    </location>
</feature>
<dbReference type="CDD" id="cd01389">
    <property type="entry name" value="HMG-box_ROX1-like"/>
    <property type="match status" value="1"/>
</dbReference>
<sequence>MAHANVRAQYPIHGSGSLFTASNSSLSSICSANSYDMSSLASSPASSTSSLPLSQFNSNKTLPALPVSIGSDFSQQRKRYSSIPPSTFQQHRGLSSPLSPSTPRSTSYKIPNTSRKQTTIDSTKIDTPKKIPRPPNSFMIYRREQAALHRGLMASQLSMILGKKWEAEPEERKAHFARLARLAQEEHARRYPEYKFMPARRGTGKKAQMQAARKATAAGFAGGYFASTTSTSISPMHSNPFSQPAPSTLAAYPAVVEKDGLPLPVLLHHGEAQTQLLPSEQRVAPPIYSPPTPTPTYTSMPTSHFPSSLFFDPFATPGQIPFLPLYNTPASLIPSDPLASDNICTLESQPPSMQIPTMYSFLYPSEGSPQRPCPPLIQSSSLPSFTLSQSLADGGVLNLSWETPSQFEGTPPTQSVSSQTYIAKAFESCPGPTPSHPSIASSEYAMPAYSFQPVTAALSSLPPSLTTLAVPVWTSGPLSNGIMMENGTVQSPTLPYCSSLSSSASSSFSELSPFFLLNTPLNDPTIPAGQGKECFYVIE</sequence>
<dbReference type="Pfam" id="PF00505">
    <property type="entry name" value="HMG_box"/>
    <property type="match status" value="1"/>
</dbReference>
<evidence type="ECO:0000256" key="2">
    <source>
        <dbReference type="ARBA" id="ARBA00023242"/>
    </source>
</evidence>
<feature type="compositionally biased region" description="Polar residues" evidence="4">
    <location>
        <begin position="83"/>
        <end position="93"/>
    </location>
</feature>
<protein>
    <recommendedName>
        <fullName evidence="5">HMG box domain-containing protein</fullName>
    </recommendedName>
</protein>
<dbReference type="GO" id="GO:0000978">
    <property type="term" value="F:RNA polymerase II cis-regulatory region sequence-specific DNA binding"/>
    <property type="evidence" value="ECO:0007669"/>
    <property type="project" value="TreeGrafter"/>
</dbReference>
<evidence type="ECO:0000256" key="4">
    <source>
        <dbReference type="SAM" id="MobiDB-lite"/>
    </source>
</evidence>
<dbReference type="AlphaFoldDB" id="A0A9P3HC41"/>
<feature type="compositionally biased region" description="Polar residues" evidence="4">
    <location>
        <begin position="108"/>
        <end position="122"/>
    </location>
</feature>
<evidence type="ECO:0000313" key="6">
    <source>
        <dbReference type="EMBL" id="GJJ73790.1"/>
    </source>
</evidence>
<dbReference type="PANTHER" id="PTHR45789">
    <property type="entry name" value="FI18025P1"/>
    <property type="match status" value="1"/>
</dbReference>
<dbReference type="OrthoDB" id="6247875at2759"/>
<dbReference type="PANTHER" id="PTHR45789:SF2">
    <property type="entry name" value="FI18025P1"/>
    <property type="match status" value="1"/>
</dbReference>
<dbReference type="GO" id="GO:0005634">
    <property type="term" value="C:nucleus"/>
    <property type="evidence" value="ECO:0007669"/>
    <property type="project" value="UniProtKB-UniRule"/>
</dbReference>
<keyword evidence="1 3" id="KW-0238">DNA-binding</keyword>
<reference evidence="6" key="1">
    <citation type="submission" date="2021-11" db="EMBL/GenBank/DDBJ databases">
        <authorList>
            <person name="Herlambang A."/>
            <person name="Guo Y."/>
            <person name="Takashima Y."/>
            <person name="Nishizawa T."/>
        </authorList>
    </citation>
    <scope>NUCLEOTIDE SEQUENCE</scope>
    <source>
        <strain evidence="6">E1425</strain>
    </source>
</reference>
<accession>A0A9P3HC41</accession>
<feature type="DNA-binding region" description="HMG box" evidence="3">
    <location>
        <begin position="131"/>
        <end position="195"/>
    </location>
</feature>
<reference evidence="6" key="2">
    <citation type="journal article" date="2022" name="Microbiol. Resour. Announc.">
        <title>Whole-Genome Sequence of Entomortierella parvispora E1425, a Mucoromycotan Fungus Associated with Burkholderiaceae-Related Endosymbiotic Bacteria.</title>
        <authorList>
            <person name="Herlambang A."/>
            <person name="Guo Y."/>
            <person name="Takashima Y."/>
            <person name="Narisawa K."/>
            <person name="Ohta H."/>
            <person name="Nishizawa T."/>
        </authorList>
    </citation>
    <scope>NUCLEOTIDE SEQUENCE</scope>
    <source>
        <strain evidence="6">E1425</strain>
    </source>
</reference>
<evidence type="ECO:0000259" key="5">
    <source>
        <dbReference type="PROSITE" id="PS50118"/>
    </source>
</evidence>
<dbReference type="EMBL" id="BQFW01000008">
    <property type="protein sequence ID" value="GJJ73790.1"/>
    <property type="molecule type" value="Genomic_DNA"/>
</dbReference>
<dbReference type="Gene3D" id="1.10.30.10">
    <property type="entry name" value="High mobility group box domain"/>
    <property type="match status" value="1"/>
</dbReference>
<comment type="caution">
    <text evidence="6">The sequence shown here is derived from an EMBL/GenBank/DDBJ whole genome shotgun (WGS) entry which is preliminary data.</text>
</comment>
<evidence type="ECO:0000256" key="1">
    <source>
        <dbReference type="ARBA" id="ARBA00023125"/>
    </source>
</evidence>
<dbReference type="SMART" id="SM00398">
    <property type="entry name" value="HMG"/>
    <property type="match status" value="1"/>
</dbReference>
<dbReference type="Proteomes" id="UP000827284">
    <property type="component" value="Unassembled WGS sequence"/>
</dbReference>